<dbReference type="GO" id="GO:0003677">
    <property type="term" value="F:DNA binding"/>
    <property type="evidence" value="ECO:0007669"/>
    <property type="project" value="InterPro"/>
</dbReference>
<accession>A0A843Z2E8</accession>
<gene>
    <name evidence="2" type="ORF">GFV13_09890</name>
</gene>
<evidence type="ECO:0000313" key="2">
    <source>
        <dbReference type="EMBL" id="MQR27534.1"/>
    </source>
</evidence>
<dbReference type="EMBL" id="WIPA01000029">
    <property type="protein sequence ID" value="MQR27534.1"/>
    <property type="molecule type" value="Genomic_DNA"/>
</dbReference>
<comment type="similarity">
    <text evidence="1">Belongs to the plasmid mobilization pre family.</text>
</comment>
<dbReference type="AlphaFoldDB" id="A0A843Z2E8"/>
<dbReference type="Gene3D" id="3.30.930.30">
    <property type="match status" value="1"/>
</dbReference>
<evidence type="ECO:0000313" key="3">
    <source>
        <dbReference type="Proteomes" id="UP000469952"/>
    </source>
</evidence>
<evidence type="ECO:0000256" key="1">
    <source>
        <dbReference type="ARBA" id="ARBA00010657"/>
    </source>
</evidence>
<organism evidence="2 3">
    <name type="scientific">Leuconostoc mesenteroides</name>
    <dbReference type="NCBI Taxonomy" id="1245"/>
    <lineage>
        <taxon>Bacteria</taxon>
        <taxon>Bacillati</taxon>
        <taxon>Bacillota</taxon>
        <taxon>Bacilli</taxon>
        <taxon>Lactobacillales</taxon>
        <taxon>Lactobacillaceae</taxon>
        <taxon>Leuconostoc</taxon>
    </lineage>
</organism>
<protein>
    <submittedName>
        <fullName evidence="2">Recombinase</fullName>
    </submittedName>
</protein>
<reference evidence="2 3" key="1">
    <citation type="submission" date="2019-10" db="EMBL/GenBank/DDBJ databases">
        <title>WGS of Leuconostoc mesenteroides.</title>
        <authorList>
            <person name="Melo Bolivar J."/>
            <person name="Marino-Ramirez L."/>
            <person name="Villamil Diaz L.M."/>
        </authorList>
    </citation>
    <scope>NUCLEOTIDE SEQUENCE [LARGE SCALE GENOMIC DNA]</scope>
    <source>
        <strain evidence="2 3">M11</strain>
    </source>
</reference>
<dbReference type="GO" id="GO:0006310">
    <property type="term" value="P:DNA recombination"/>
    <property type="evidence" value="ECO:0007669"/>
    <property type="project" value="InterPro"/>
</dbReference>
<comment type="caution">
    <text evidence="2">The sequence shown here is derived from an EMBL/GenBank/DDBJ whole genome shotgun (WGS) entry which is preliminary data.</text>
</comment>
<proteinExistence type="inferred from homology"/>
<dbReference type="Pfam" id="PF01076">
    <property type="entry name" value="Mob_Pre"/>
    <property type="match status" value="1"/>
</dbReference>
<name>A0A843Z2E8_LEUME</name>
<dbReference type="InterPro" id="IPR001668">
    <property type="entry name" value="Mob_Pre"/>
</dbReference>
<dbReference type="Proteomes" id="UP000469952">
    <property type="component" value="Unassembled WGS sequence"/>
</dbReference>
<sequence length="79" mass="9105">MAHLKKNARGAVPGLAVHFERKTDHHTNKEIDVSKSYLNQDLMPDDSDMLSRFNARLNDVYCMKRDDVKALATWIVNFT</sequence>